<organism evidence="3 4">
    <name type="scientific">Gelidibacter gilvus</name>
    <dbReference type="NCBI Taxonomy" id="59602"/>
    <lineage>
        <taxon>Bacteria</taxon>
        <taxon>Pseudomonadati</taxon>
        <taxon>Bacteroidota</taxon>
        <taxon>Flavobacteriia</taxon>
        <taxon>Flavobacteriales</taxon>
        <taxon>Flavobacteriaceae</taxon>
        <taxon>Gelidibacter</taxon>
    </lineage>
</organism>
<evidence type="ECO:0000313" key="3">
    <source>
        <dbReference type="EMBL" id="RXJ52194.1"/>
    </source>
</evidence>
<dbReference type="EMBL" id="SDDZ01000001">
    <property type="protein sequence ID" value="RXJ52194.1"/>
    <property type="molecule type" value="Genomic_DNA"/>
</dbReference>
<protein>
    <submittedName>
        <fullName evidence="3">ComF family protein</fullName>
    </submittedName>
</protein>
<evidence type="ECO:0000313" key="4">
    <source>
        <dbReference type="Proteomes" id="UP000289792"/>
    </source>
</evidence>
<dbReference type="CDD" id="cd06223">
    <property type="entry name" value="PRTases_typeI"/>
    <property type="match status" value="1"/>
</dbReference>
<gene>
    <name evidence="3" type="ORF">ESZ48_00370</name>
</gene>
<dbReference type="OrthoDB" id="9779910at2"/>
<dbReference type="Proteomes" id="UP000289792">
    <property type="component" value="Unassembled WGS sequence"/>
</dbReference>
<dbReference type="InterPro" id="IPR029057">
    <property type="entry name" value="PRTase-like"/>
</dbReference>
<sequence>MIKNLLNLFFPQVCLSCDNQLETNELYVCTICRHELPLTNFETTTNNELTKILYGRVMLRNASSLLWFSKKGLVQHLLHNLKYKGHEEIGEFLGKWLGEELSKHNEFRTVDVVVPVPLHSKRLRQRGYNQVHKFGKELADALECDFNTDVLQKTKATKTQVFKDRIMRWINDDALFMVTDFESLKGKHILLVDDIVTTGATIETCAHALSKIEGVTISVATMAIAE</sequence>
<dbReference type="RefSeq" id="WP_129015331.1">
    <property type="nucleotide sequence ID" value="NZ_SDDZ01000001.1"/>
</dbReference>
<dbReference type="PANTHER" id="PTHR47505:SF1">
    <property type="entry name" value="DNA UTILIZATION PROTEIN YHGH"/>
    <property type="match status" value="1"/>
</dbReference>
<dbReference type="InterPro" id="IPR051910">
    <property type="entry name" value="ComF/GntX_DNA_util-trans"/>
</dbReference>
<comment type="similarity">
    <text evidence="1">Belongs to the ComF/GntX family.</text>
</comment>
<evidence type="ECO:0000256" key="1">
    <source>
        <dbReference type="ARBA" id="ARBA00008007"/>
    </source>
</evidence>
<dbReference type="Pfam" id="PF00156">
    <property type="entry name" value="Pribosyltran"/>
    <property type="match status" value="1"/>
</dbReference>
<feature type="domain" description="Phosphoribosyltransferase" evidence="2">
    <location>
        <begin position="134"/>
        <end position="221"/>
    </location>
</feature>
<dbReference type="PANTHER" id="PTHR47505">
    <property type="entry name" value="DNA UTILIZATION PROTEIN YHGH"/>
    <property type="match status" value="1"/>
</dbReference>
<dbReference type="Gene3D" id="3.40.50.2020">
    <property type="match status" value="1"/>
</dbReference>
<evidence type="ECO:0000259" key="2">
    <source>
        <dbReference type="Pfam" id="PF00156"/>
    </source>
</evidence>
<keyword evidence="4" id="KW-1185">Reference proteome</keyword>
<dbReference type="SUPFAM" id="SSF53271">
    <property type="entry name" value="PRTase-like"/>
    <property type="match status" value="1"/>
</dbReference>
<name>A0A4Q0XJS2_9FLAO</name>
<dbReference type="InterPro" id="IPR000836">
    <property type="entry name" value="PRTase_dom"/>
</dbReference>
<comment type="caution">
    <text evidence="3">The sequence shown here is derived from an EMBL/GenBank/DDBJ whole genome shotgun (WGS) entry which is preliminary data.</text>
</comment>
<reference evidence="3 4" key="1">
    <citation type="submission" date="2019-01" db="EMBL/GenBank/DDBJ databases">
        <title>Genome sequence of the Antarctic species Gelidibacter gilvus ACAM 158(T).</title>
        <authorList>
            <person name="Bowman J.P."/>
        </authorList>
    </citation>
    <scope>NUCLEOTIDE SEQUENCE [LARGE SCALE GENOMIC DNA]</scope>
    <source>
        <strain evidence="3 4">IC158</strain>
    </source>
</reference>
<dbReference type="AlphaFoldDB" id="A0A4Q0XJS2"/>
<proteinExistence type="inferred from homology"/>
<accession>A0A4Q0XJS2</accession>